<sequence length="97" mass="11779">MMEKLRYKSIIPNDKPDWLLRLQMEISQSYALRGMEDTPEEWQELKGFIDDFIDKLYVRKDVRIRSEITSYLMKEDGQTQLLIKRNGKLLQTYYIQK</sequence>
<protein>
    <submittedName>
        <fullName evidence="1">Uncharacterized protein</fullName>
    </submittedName>
</protein>
<reference evidence="1" key="1">
    <citation type="journal article" date="2021" name="Proc. Natl. Acad. Sci. U.S.A.">
        <title>A Catalog of Tens of Thousands of Viruses from Human Metagenomes Reveals Hidden Associations with Chronic Diseases.</title>
        <authorList>
            <person name="Tisza M.J."/>
            <person name="Buck C.B."/>
        </authorList>
    </citation>
    <scope>NUCLEOTIDE SEQUENCE</scope>
    <source>
        <strain evidence="1">CtLEM34</strain>
    </source>
</reference>
<dbReference type="EMBL" id="BK015907">
    <property type="protein sequence ID" value="DAF84675.1"/>
    <property type="molecule type" value="Genomic_DNA"/>
</dbReference>
<accession>A0A8S5TR58</accession>
<evidence type="ECO:0000313" key="1">
    <source>
        <dbReference type="EMBL" id="DAF84675.1"/>
    </source>
</evidence>
<organism evidence="1">
    <name type="scientific">Myoviridae sp. ctLEM34</name>
    <dbReference type="NCBI Taxonomy" id="2825082"/>
    <lineage>
        <taxon>Viruses</taxon>
        <taxon>Duplodnaviria</taxon>
        <taxon>Heunggongvirae</taxon>
        <taxon>Uroviricota</taxon>
        <taxon>Caudoviricetes</taxon>
    </lineage>
</organism>
<proteinExistence type="predicted"/>
<name>A0A8S5TR58_9CAUD</name>